<dbReference type="EC" id="1.14.13.22" evidence="1"/>
<organism evidence="1">
    <name type="scientific">Mycobacterium xenopi 4042</name>
    <dbReference type="NCBI Taxonomy" id="1299334"/>
    <lineage>
        <taxon>Bacteria</taxon>
        <taxon>Bacillati</taxon>
        <taxon>Actinomycetota</taxon>
        <taxon>Actinomycetes</taxon>
        <taxon>Mycobacteriales</taxon>
        <taxon>Mycobacteriaceae</taxon>
        <taxon>Mycobacterium</taxon>
    </lineage>
</organism>
<dbReference type="GO" id="GO:0018667">
    <property type="term" value="F:cyclohexanone monooxygenase activity"/>
    <property type="evidence" value="ECO:0007669"/>
    <property type="project" value="UniProtKB-EC"/>
</dbReference>
<reference evidence="1" key="1">
    <citation type="submission" date="2014-01" db="EMBL/GenBank/DDBJ databases">
        <authorList>
            <person name="Brown-Elliot B."/>
            <person name="Wallace R."/>
            <person name="Lenaerts A."/>
            <person name="Ordway D."/>
            <person name="DeGroote M.A."/>
            <person name="Parker T."/>
            <person name="Sizemore C."/>
            <person name="Tallon L.J."/>
            <person name="Sadzewicz L.K."/>
            <person name="Sengamalay N."/>
            <person name="Fraser C.M."/>
            <person name="Hine E."/>
            <person name="Shefchek K.A."/>
            <person name="Das S.P."/>
            <person name="Tettelin H."/>
        </authorList>
    </citation>
    <scope>NUCLEOTIDE SEQUENCE [LARGE SCALE GENOMIC DNA]</scope>
    <source>
        <strain evidence="1">4042</strain>
    </source>
</reference>
<proteinExistence type="predicted"/>
<accession>X8DML7</accession>
<keyword evidence="1" id="KW-0560">Oxidoreductase</keyword>
<keyword evidence="1" id="KW-0503">Monooxygenase</keyword>
<sequence length="117" mass="13646">MSIPYFPNYLSLASPYAFSGLSFFNTMEYQMRHMDRLFRELKRRGATTFEVTEEANARFLDRMTKLLDNSVFYRGDCATSRSYYFNHSGEAALLRPTSTRNAVREGSRFPLSDYTFA</sequence>
<dbReference type="PATRIC" id="fig|1299334.3.peg.1398"/>
<dbReference type="AlphaFoldDB" id="X8DML7"/>
<name>X8DML7_MYCXE</name>
<dbReference type="InterPro" id="IPR036188">
    <property type="entry name" value="FAD/NAD-bd_sf"/>
</dbReference>
<evidence type="ECO:0000313" key="1">
    <source>
        <dbReference type="EMBL" id="EUA68720.1"/>
    </source>
</evidence>
<dbReference type="EMBL" id="JAOB01000013">
    <property type="protein sequence ID" value="EUA68720.1"/>
    <property type="molecule type" value="Genomic_DNA"/>
</dbReference>
<protein>
    <submittedName>
        <fullName evidence="1">Cyclohexanone monooxygenase domain protein</fullName>
        <ecNumber evidence="1">1.14.13.22</ecNumber>
    </submittedName>
</protein>
<gene>
    <name evidence="1" type="ORF">I553_1908</name>
</gene>
<dbReference type="Gene3D" id="3.50.50.60">
    <property type="entry name" value="FAD/NAD(P)-binding domain"/>
    <property type="match status" value="1"/>
</dbReference>
<comment type="caution">
    <text evidence="1">The sequence shown here is derived from an EMBL/GenBank/DDBJ whole genome shotgun (WGS) entry which is preliminary data.</text>
</comment>